<dbReference type="Proteomes" id="UP001142325">
    <property type="component" value="Unassembled WGS sequence"/>
</dbReference>
<proteinExistence type="predicted"/>
<dbReference type="AlphaFoldDB" id="A0A9W6HSJ8"/>
<comment type="caution">
    <text evidence="1">The sequence shown here is derived from an EMBL/GenBank/DDBJ whole genome shotgun (WGS) entry which is preliminary data.</text>
</comment>
<gene>
    <name evidence="1" type="ORF">GCM10017596_13520</name>
</gene>
<dbReference type="GO" id="GO:0044780">
    <property type="term" value="P:bacterial-type flagellum assembly"/>
    <property type="evidence" value="ECO:0007669"/>
    <property type="project" value="InterPro"/>
</dbReference>
<name>A0A9W6HSJ8_9MICO</name>
<reference evidence="1" key="1">
    <citation type="journal article" date="2014" name="Int. J. Syst. Evol. Microbiol.">
        <title>Complete genome sequence of Corynebacterium casei LMG S-19264T (=DSM 44701T), isolated from a smear-ripened cheese.</title>
        <authorList>
            <consortium name="US DOE Joint Genome Institute (JGI-PGF)"/>
            <person name="Walter F."/>
            <person name="Albersmeier A."/>
            <person name="Kalinowski J."/>
            <person name="Ruckert C."/>
        </authorList>
    </citation>
    <scope>NUCLEOTIDE SEQUENCE</scope>
    <source>
        <strain evidence="1">VKM Ac-1958</strain>
    </source>
</reference>
<keyword evidence="2" id="KW-1185">Reference proteome</keyword>
<protein>
    <recommendedName>
        <fullName evidence="3">FlgN protein</fullName>
    </recommendedName>
</protein>
<evidence type="ECO:0008006" key="3">
    <source>
        <dbReference type="Google" id="ProtNLM"/>
    </source>
</evidence>
<organism evidence="1 2">
    <name type="scientific">Microbacterium keratanolyticum</name>
    <dbReference type="NCBI Taxonomy" id="67574"/>
    <lineage>
        <taxon>Bacteria</taxon>
        <taxon>Bacillati</taxon>
        <taxon>Actinomycetota</taxon>
        <taxon>Actinomycetes</taxon>
        <taxon>Micrococcales</taxon>
        <taxon>Microbacteriaceae</taxon>
        <taxon>Microbacterium</taxon>
    </lineage>
</organism>
<dbReference type="InterPro" id="IPR007809">
    <property type="entry name" value="FlgN-like"/>
</dbReference>
<evidence type="ECO:0000313" key="2">
    <source>
        <dbReference type="Proteomes" id="UP001142325"/>
    </source>
</evidence>
<reference evidence="1" key="2">
    <citation type="submission" date="2023-01" db="EMBL/GenBank/DDBJ databases">
        <authorList>
            <person name="Sun Q."/>
            <person name="Evtushenko L."/>
        </authorList>
    </citation>
    <scope>NUCLEOTIDE SEQUENCE</scope>
    <source>
        <strain evidence="1">VKM Ac-1958</strain>
    </source>
</reference>
<dbReference type="EMBL" id="BSET01000001">
    <property type="protein sequence ID" value="GLK01637.1"/>
    <property type="molecule type" value="Genomic_DNA"/>
</dbReference>
<sequence length="163" mass="18072">MTTVAAHELSMQLMREREMLELLLFKLDVQQMLVATGRNRWVQHAANEVERVLAAMPATAITRDTLVVAVADEWGVPEATSLRELIDAAPTDAWREIFTGHLEALLALAAEITEMKAINEQRLRTALRIVQETIAALDNSTGEYDPSGEVIRPSGSHILDTRA</sequence>
<evidence type="ECO:0000313" key="1">
    <source>
        <dbReference type="EMBL" id="GLK01637.1"/>
    </source>
</evidence>
<accession>A0A9W6HSJ8</accession>
<dbReference type="Pfam" id="PF05130">
    <property type="entry name" value="FlgN"/>
    <property type="match status" value="1"/>
</dbReference>